<dbReference type="PRINTS" id="PR00039">
    <property type="entry name" value="HTHLYSR"/>
</dbReference>
<reference evidence="6 7" key="2">
    <citation type="submission" date="2009-02" db="EMBL/GenBank/DDBJ databases">
        <title>Draft genome sequence of Clostridium asparagiforme (DSM 15981).</title>
        <authorList>
            <person name="Sudarsanam P."/>
            <person name="Ley R."/>
            <person name="Guruge J."/>
            <person name="Turnbaugh P.J."/>
            <person name="Mahowald M."/>
            <person name="Liep D."/>
            <person name="Gordon J."/>
        </authorList>
    </citation>
    <scope>NUCLEOTIDE SEQUENCE [LARGE SCALE GENOMIC DNA]</scope>
    <source>
        <strain evidence="6 7">DSM 15981</strain>
    </source>
</reference>
<evidence type="ECO:0000256" key="3">
    <source>
        <dbReference type="ARBA" id="ARBA00023125"/>
    </source>
</evidence>
<reference evidence="6 7" key="1">
    <citation type="submission" date="2009-01" db="EMBL/GenBank/DDBJ databases">
        <authorList>
            <person name="Fulton L."/>
            <person name="Clifton S."/>
            <person name="Fulton B."/>
            <person name="Xu J."/>
            <person name="Minx P."/>
            <person name="Pepin K.H."/>
            <person name="Johnson M."/>
            <person name="Bhonagiri V."/>
            <person name="Nash W.E."/>
            <person name="Mardis E.R."/>
            <person name="Wilson R.K."/>
        </authorList>
    </citation>
    <scope>NUCLEOTIDE SEQUENCE [LARGE SCALE GENOMIC DNA]</scope>
    <source>
        <strain evidence="6 7">DSM 15981</strain>
    </source>
</reference>
<dbReference type="EMBL" id="ACCJ01000548">
    <property type="protein sequence ID" value="EEG51391.1"/>
    <property type="molecule type" value="Genomic_DNA"/>
</dbReference>
<evidence type="ECO:0000313" key="7">
    <source>
        <dbReference type="Proteomes" id="UP000004756"/>
    </source>
</evidence>
<feature type="domain" description="HTH lysR-type" evidence="5">
    <location>
        <begin position="15"/>
        <end position="72"/>
    </location>
</feature>
<dbReference type="Pfam" id="PF00126">
    <property type="entry name" value="HTH_1"/>
    <property type="match status" value="1"/>
</dbReference>
<dbReference type="SUPFAM" id="SSF46785">
    <property type="entry name" value="Winged helix' DNA-binding domain"/>
    <property type="match status" value="1"/>
</dbReference>
<comment type="caution">
    <text evidence="6">The sequence shown here is derived from an EMBL/GenBank/DDBJ whole genome shotgun (WGS) entry which is preliminary data.</text>
</comment>
<dbReference type="InterPro" id="IPR050950">
    <property type="entry name" value="HTH-type_LysR_regulators"/>
</dbReference>
<dbReference type="GO" id="GO:0003700">
    <property type="term" value="F:DNA-binding transcription factor activity"/>
    <property type="evidence" value="ECO:0007669"/>
    <property type="project" value="InterPro"/>
</dbReference>
<evidence type="ECO:0000313" key="6">
    <source>
        <dbReference type="EMBL" id="EEG51391.1"/>
    </source>
</evidence>
<gene>
    <name evidence="6" type="ORF">CLOSTASPAR_06542</name>
</gene>
<dbReference type="SUPFAM" id="SSF53850">
    <property type="entry name" value="Periplasmic binding protein-like II"/>
    <property type="match status" value="1"/>
</dbReference>
<dbReference type="Proteomes" id="UP000004756">
    <property type="component" value="Unassembled WGS sequence"/>
</dbReference>
<protein>
    <submittedName>
        <fullName evidence="6">Transcriptional regulator, LysR family</fullName>
    </submittedName>
</protein>
<keyword evidence="3" id="KW-0238">DNA-binding</keyword>
<dbReference type="PROSITE" id="PS50931">
    <property type="entry name" value="HTH_LYSR"/>
    <property type="match status" value="1"/>
</dbReference>
<evidence type="ECO:0000256" key="1">
    <source>
        <dbReference type="ARBA" id="ARBA00009437"/>
    </source>
</evidence>
<dbReference type="HOGENOM" id="CLU_039613_6_2_9"/>
<dbReference type="InterPro" id="IPR036390">
    <property type="entry name" value="WH_DNA-bd_sf"/>
</dbReference>
<dbReference type="InterPro" id="IPR036388">
    <property type="entry name" value="WH-like_DNA-bd_sf"/>
</dbReference>
<dbReference type="CDD" id="cd05466">
    <property type="entry name" value="PBP2_LTTR_substrate"/>
    <property type="match status" value="1"/>
</dbReference>
<dbReference type="InterPro" id="IPR005119">
    <property type="entry name" value="LysR_subst-bd"/>
</dbReference>
<dbReference type="Gene3D" id="1.10.10.10">
    <property type="entry name" value="Winged helix-like DNA-binding domain superfamily/Winged helix DNA-binding domain"/>
    <property type="match status" value="1"/>
</dbReference>
<dbReference type="PANTHER" id="PTHR30419:SF8">
    <property type="entry name" value="NITROGEN ASSIMILATION TRANSCRIPTIONAL ACTIVATOR-RELATED"/>
    <property type="match status" value="1"/>
</dbReference>
<evidence type="ECO:0000259" key="5">
    <source>
        <dbReference type="PROSITE" id="PS50931"/>
    </source>
</evidence>
<dbReference type="PANTHER" id="PTHR30419">
    <property type="entry name" value="HTH-TYPE TRANSCRIPTIONAL REGULATOR YBHD"/>
    <property type="match status" value="1"/>
</dbReference>
<dbReference type="Pfam" id="PF03466">
    <property type="entry name" value="LysR_substrate"/>
    <property type="match status" value="1"/>
</dbReference>
<keyword evidence="4" id="KW-0804">Transcription</keyword>
<evidence type="ECO:0000256" key="4">
    <source>
        <dbReference type="ARBA" id="ARBA00023163"/>
    </source>
</evidence>
<comment type="similarity">
    <text evidence="1">Belongs to the LysR transcriptional regulatory family.</text>
</comment>
<dbReference type="AlphaFoldDB" id="C0DB93"/>
<dbReference type="Gene3D" id="3.40.190.290">
    <property type="match status" value="1"/>
</dbReference>
<name>C0DB93_9FIRM</name>
<dbReference type="InterPro" id="IPR000847">
    <property type="entry name" value="LysR_HTH_N"/>
</dbReference>
<organism evidence="6 7">
    <name type="scientific">[Clostridium] asparagiforme DSM 15981</name>
    <dbReference type="NCBI Taxonomy" id="518636"/>
    <lineage>
        <taxon>Bacteria</taxon>
        <taxon>Bacillati</taxon>
        <taxon>Bacillota</taxon>
        <taxon>Clostridia</taxon>
        <taxon>Lachnospirales</taxon>
        <taxon>Lachnospiraceae</taxon>
        <taxon>Enterocloster</taxon>
    </lineage>
</organism>
<dbReference type="GO" id="GO:0003677">
    <property type="term" value="F:DNA binding"/>
    <property type="evidence" value="ECO:0007669"/>
    <property type="project" value="UniProtKB-KW"/>
</dbReference>
<sequence>MADTWNDNDLGDGRMYLKEQIYILEIYKQQSLSKAAQHLHISQPALSNYLNHLEQNLGIALFVREKRRLVPTEAGTIYIDIAARMVRLQETFYLRLKPLLETAPCVLRIGIQRIRGASMIPKILQFFAERYPEIKVEFLKGSFMELLSGLESDDLDLLFGYHIPSLYPASRYKNYSIARDTLYLAVSENRRDSVPSDFSRLSDETFILHPNTQSERFLENEFLKENHIVPEKIIEEDTMEVILRMATMNMGICLIAGSYIKYYRAPGIYFYPTDCRYKTLDFCMFTKKMQAAPKYLEELAAFTRNIF</sequence>
<evidence type="ECO:0000256" key="2">
    <source>
        <dbReference type="ARBA" id="ARBA00023015"/>
    </source>
</evidence>
<keyword evidence="2" id="KW-0805">Transcription regulation</keyword>
<dbReference type="GO" id="GO:0005829">
    <property type="term" value="C:cytosol"/>
    <property type="evidence" value="ECO:0007669"/>
    <property type="project" value="TreeGrafter"/>
</dbReference>
<keyword evidence="7" id="KW-1185">Reference proteome</keyword>
<accession>C0DB93</accession>
<proteinExistence type="inferred from homology"/>